<accession>A0ACB8AR45</accession>
<reference evidence="1" key="1">
    <citation type="journal article" date="2021" name="New Phytol.">
        <title>Evolutionary innovations through gain and loss of genes in the ectomycorrhizal Boletales.</title>
        <authorList>
            <person name="Wu G."/>
            <person name="Miyauchi S."/>
            <person name="Morin E."/>
            <person name="Kuo A."/>
            <person name="Drula E."/>
            <person name="Varga T."/>
            <person name="Kohler A."/>
            <person name="Feng B."/>
            <person name="Cao Y."/>
            <person name="Lipzen A."/>
            <person name="Daum C."/>
            <person name="Hundley H."/>
            <person name="Pangilinan J."/>
            <person name="Johnson J."/>
            <person name="Barry K."/>
            <person name="LaButti K."/>
            <person name="Ng V."/>
            <person name="Ahrendt S."/>
            <person name="Min B."/>
            <person name="Choi I.G."/>
            <person name="Park H."/>
            <person name="Plett J.M."/>
            <person name="Magnuson J."/>
            <person name="Spatafora J.W."/>
            <person name="Nagy L.G."/>
            <person name="Henrissat B."/>
            <person name="Grigoriev I.V."/>
            <person name="Yang Z.L."/>
            <person name="Xu J."/>
            <person name="Martin F.M."/>
        </authorList>
    </citation>
    <scope>NUCLEOTIDE SEQUENCE</scope>
    <source>
        <strain evidence="1">ATCC 28755</strain>
    </source>
</reference>
<dbReference type="EMBL" id="MU267598">
    <property type="protein sequence ID" value="KAH7915639.1"/>
    <property type="molecule type" value="Genomic_DNA"/>
</dbReference>
<proteinExistence type="predicted"/>
<sequence length="328" mass="36213">MDSEHHDNWADLRPFFSGFVNPHQPENVAQRSLPGPSTILPGSGSALPVYRLSSFGPPTSSRRTGPDSTFLVSTAFPPGSATSRHLPDLVLMSSDSVFFHVHRSVLQAASETAFLISYHTLPLPSDRNSEPMITVQDSSTILNIVLHVIYVRSLANNQIPIKKFVTPSDPLGSFILAFAPLYPLQVYALAAQYDIHDLAVAMSPHLLSANLASVTDELADQMGPRYLKSLFLLHFERVEALKRLLMPPPHPHQPTPTCSSADQSKVARAWTLATAYLIWDSKVDLSTATIKSVIGPIERQIQCLTCRDTLKNRMDALVVQWTNVKRTI</sequence>
<gene>
    <name evidence="1" type="ORF">BJ138DRAFT_20587</name>
</gene>
<protein>
    <submittedName>
        <fullName evidence="1">Uncharacterized protein</fullName>
    </submittedName>
</protein>
<evidence type="ECO:0000313" key="1">
    <source>
        <dbReference type="EMBL" id="KAH7915639.1"/>
    </source>
</evidence>
<organism evidence="1 2">
    <name type="scientific">Hygrophoropsis aurantiaca</name>
    <dbReference type="NCBI Taxonomy" id="72124"/>
    <lineage>
        <taxon>Eukaryota</taxon>
        <taxon>Fungi</taxon>
        <taxon>Dikarya</taxon>
        <taxon>Basidiomycota</taxon>
        <taxon>Agaricomycotina</taxon>
        <taxon>Agaricomycetes</taxon>
        <taxon>Agaricomycetidae</taxon>
        <taxon>Boletales</taxon>
        <taxon>Coniophorineae</taxon>
        <taxon>Hygrophoropsidaceae</taxon>
        <taxon>Hygrophoropsis</taxon>
    </lineage>
</organism>
<keyword evidence="2" id="KW-1185">Reference proteome</keyword>
<name>A0ACB8AR45_9AGAM</name>
<evidence type="ECO:0000313" key="2">
    <source>
        <dbReference type="Proteomes" id="UP000790377"/>
    </source>
</evidence>
<comment type="caution">
    <text evidence="1">The sequence shown here is derived from an EMBL/GenBank/DDBJ whole genome shotgun (WGS) entry which is preliminary data.</text>
</comment>
<dbReference type="Proteomes" id="UP000790377">
    <property type="component" value="Unassembled WGS sequence"/>
</dbReference>